<protein>
    <submittedName>
        <fullName evidence="7">Putative PurR-regulated permease PerM</fullName>
    </submittedName>
</protein>
<evidence type="ECO:0000313" key="8">
    <source>
        <dbReference type="Proteomes" id="UP000295696"/>
    </source>
</evidence>
<accession>A0A4R3JQF9</accession>
<keyword evidence="3 6" id="KW-0812">Transmembrane</keyword>
<dbReference type="AlphaFoldDB" id="A0A4R3JQF9"/>
<dbReference type="EMBL" id="SLZU01000001">
    <property type="protein sequence ID" value="TCS67399.1"/>
    <property type="molecule type" value="Genomic_DNA"/>
</dbReference>
<dbReference type="InterPro" id="IPR002549">
    <property type="entry name" value="AI-2E-like"/>
</dbReference>
<feature type="transmembrane region" description="Helical" evidence="6">
    <location>
        <begin position="233"/>
        <end position="259"/>
    </location>
</feature>
<evidence type="ECO:0000256" key="1">
    <source>
        <dbReference type="ARBA" id="ARBA00004141"/>
    </source>
</evidence>
<keyword evidence="4 6" id="KW-1133">Transmembrane helix</keyword>
<gene>
    <name evidence="7" type="ORF">EDD52_101499</name>
</gene>
<comment type="caution">
    <text evidence="7">The sequence shown here is derived from an EMBL/GenBank/DDBJ whole genome shotgun (WGS) entry which is preliminary data.</text>
</comment>
<comment type="similarity">
    <text evidence="2">Belongs to the autoinducer-2 exporter (AI-2E) (TC 2.A.86) family.</text>
</comment>
<feature type="transmembrane region" description="Helical" evidence="6">
    <location>
        <begin position="58"/>
        <end position="79"/>
    </location>
</feature>
<feature type="transmembrane region" description="Helical" evidence="6">
    <location>
        <begin position="271"/>
        <end position="293"/>
    </location>
</feature>
<feature type="transmembrane region" description="Helical" evidence="6">
    <location>
        <begin position="32"/>
        <end position="51"/>
    </location>
</feature>
<comment type="subcellular location">
    <subcellularLocation>
        <location evidence="1">Membrane</location>
        <topology evidence="1">Multi-pass membrane protein</topology>
    </subcellularLocation>
</comment>
<evidence type="ECO:0000313" key="7">
    <source>
        <dbReference type="EMBL" id="TCS67399.1"/>
    </source>
</evidence>
<name>A0A4R3JQF9_9RHOB</name>
<dbReference type="GO" id="GO:0055085">
    <property type="term" value="P:transmembrane transport"/>
    <property type="evidence" value="ECO:0007669"/>
    <property type="project" value="TreeGrafter"/>
</dbReference>
<reference evidence="7 8" key="1">
    <citation type="submission" date="2019-03" db="EMBL/GenBank/DDBJ databases">
        <title>Genomic Encyclopedia of Type Strains, Phase IV (KMG-IV): sequencing the most valuable type-strain genomes for metagenomic binning, comparative biology and taxonomic classification.</title>
        <authorList>
            <person name="Goeker M."/>
        </authorList>
    </citation>
    <scope>NUCLEOTIDE SEQUENCE [LARGE SCALE GENOMIC DNA]</scope>
    <source>
        <strain evidence="7 8">DSM 104836</strain>
    </source>
</reference>
<evidence type="ECO:0000256" key="2">
    <source>
        <dbReference type="ARBA" id="ARBA00009773"/>
    </source>
</evidence>
<organism evidence="7 8">
    <name type="scientific">Primorskyibacter sedentarius</name>
    <dbReference type="NCBI Taxonomy" id="745311"/>
    <lineage>
        <taxon>Bacteria</taxon>
        <taxon>Pseudomonadati</taxon>
        <taxon>Pseudomonadota</taxon>
        <taxon>Alphaproteobacteria</taxon>
        <taxon>Rhodobacterales</taxon>
        <taxon>Roseobacteraceae</taxon>
        <taxon>Primorskyibacter</taxon>
    </lineage>
</organism>
<dbReference type="Pfam" id="PF01594">
    <property type="entry name" value="AI-2E_transport"/>
    <property type="match status" value="1"/>
</dbReference>
<keyword evidence="5 6" id="KW-0472">Membrane</keyword>
<dbReference type="GO" id="GO:0016020">
    <property type="term" value="C:membrane"/>
    <property type="evidence" value="ECO:0007669"/>
    <property type="project" value="UniProtKB-SubCell"/>
</dbReference>
<feature type="transmembrane region" description="Helical" evidence="6">
    <location>
        <begin position="9"/>
        <end position="26"/>
    </location>
</feature>
<feature type="transmembrane region" description="Helical" evidence="6">
    <location>
        <begin position="305"/>
        <end position="332"/>
    </location>
</feature>
<evidence type="ECO:0000256" key="6">
    <source>
        <dbReference type="SAM" id="Phobius"/>
    </source>
</evidence>
<dbReference type="Proteomes" id="UP000295696">
    <property type="component" value="Unassembled WGS sequence"/>
</dbReference>
<dbReference type="RefSeq" id="WP_165907440.1">
    <property type="nucleotide sequence ID" value="NZ_CBDUOC010000007.1"/>
</dbReference>
<dbReference type="PANTHER" id="PTHR21716">
    <property type="entry name" value="TRANSMEMBRANE PROTEIN"/>
    <property type="match status" value="1"/>
</dbReference>
<proteinExistence type="inferred from homology"/>
<evidence type="ECO:0000256" key="5">
    <source>
        <dbReference type="ARBA" id="ARBA00023136"/>
    </source>
</evidence>
<feature type="transmembrane region" description="Helical" evidence="6">
    <location>
        <begin position="205"/>
        <end position="227"/>
    </location>
</feature>
<sequence length="352" mass="37722">MHPNLRQHWQLTILAAVAVISALYFAKPVFAPFVLAFVFAVVLTPISDFWLRTGLPATASSLMTLALCVLVIVVLAVALEPVVNGLYTEWPGIRAGMQEMVWNIRSVLRDIDDVSREVTDALAPTAAQGAGGDAVDEASKSLPSLSELMFMAPALLGQVMIFLGALYFLLLCRSDVYRWLGKLSTVNSKAAALKFYEADRVVARYSLTITIINVCYAVCVALVFKVIGMPGYMIWGVAAGVLNFVVYLGPALVATAALVAGTAVFDGGMSFVPAGAYLILNVIEAQFVTPTLVGRQTNVNPLLVFLSLCLFLWLWGPIGGVVAIPILVWFIAVYDGLSTLAAEEAAATKILT</sequence>
<evidence type="ECO:0000256" key="3">
    <source>
        <dbReference type="ARBA" id="ARBA00022692"/>
    </source>
</evidence>
<evidence type="ECO:0000256" key="4">
    <source>
        <dbReference type="ARBA" id="ARBA00022989"/>
    </source>
</evidence>
<feature type="transmembrane region" description="Helical" evidence="6">
    <location>
        <begin position="150"/>
        <end position="172"/>
    </location>
</feature>
<dbReference type="PANTHER" id="PTHR21716:SF16">
    <property type="entry name" value="BLL1467 PROTEIN"/>
    <property type="match status" value="1"/>
</dbReference>
<keyword evidence="8" id="KW-1185">Reference proteome</keyword>